<dbReference type="OrthoDB" id="2417809at2759"/>
<gene>
    <name evidence="1" type="ORF">CPELLU_LOCUS15374</name>
</gene>
<reference evidence="1" key="1">
    <citation type="submission" date="2021-06" db="EMBL/GenBank/DDBJ databases">
        <authorList>
            <person name="Kallberg Y."/>
            <person name="Tangrot J."/>
            <person name="Rosling A."/>
        </authorList>
    </citation>
    <scope>NUCLEOTIDE SEQUENCE</scope>
    <source>
        <strain evidence="1">FL966</strain>
    </source>
</reference>
<comment type="caution">
    <text evidence="1">The sequence shown here is derived from an EMBL/GenBank/DDBJ whole genome shotgun (WGS) entry which is preliminary data.</text>
</comment>
<organism evidence="1 2">
    <name type="scientific">Cetraspora pellucida</name>
    <dbReference type="NCBI Taxonomy" id="1433469"/>
    <lineage>
        <taxon>Eukaryota</taxon>
        <taxon>Fungi</taxon>
        <taxon>Fungi incertae sedis</taxon>
        <taxon>Mucoromycota</taxon>
        <taxon>Glomeromycotina</taxon>
        <taxon>Glomeromycetes</taxon>
        <taxon>Diversisporales</taxon>
        <taxon>Gigasporaceae</taxon>
        <taxon>Cetraspora</taxon>
    </lineage>
</organism>
<accession>A0A9N9NUR8</accession>
<evidence type="ECO:0000313" key="1">
    <source>
        <dbReference type="EMBL" id="CAG8762137.1"/>
    </source>
</evidence>
<proteinExistence type="predicted"/>
<feature type="non-terminal residue" evidence="1">
    <location>
        <position position="117"/>
    </location>
</feature>
<keyword evidence="2" id="KW-1185">Reference proteome</keyword>
<dbReference type="AlphaFoldDB" id="A0A9N9NUR8"/>
<name>A0A9N9NUR8_9GLOM</name>
<dbReference type="EMBL" id="CAJVQA010020120">
    <property type="protein sequence ID" value="CAG8762137.1"/>
    <property type="molecule type" value="Genomic_DNA"/>
</dbReference>
<dbReference type="Proteomes" id="UP000789759">
    <property type="component" value="Unassembled WGS sequence"/>
</dbReference>
<evidence type="ECO:0000313" key="2">
    <source>
        <dbReference type="Proteomes" id="UP000789759"/>
    </source>
</evidence>
<protein>
    <submittedName>
        <fullName evidence="1">4846_t:CDS:1</fullName>
    </submittedName>
</protein>
<sequence length="117" mass="13782">MKEIFWANDPCTFEHWMRMPQMEDVIANAYQRSLYFFSLQINLTFLPHHYLLNRNETFAIAFVNNNHYVAITLKPGAPVPPIVNRWTQFATSTAIRWKLLIQNRIDCFLTISSSSNE</sequence>